<evidence type="ECO:0000256" key="1">
    <source>
        <dbReference type="SAM" id="Phobius"/>
    </source>
</evidence>
<dbReference type="AlphaFoldDB" id="A0A645DJI2"/>
<keyword evidence="1" id="KW-1133">Transmembrane helix</keyword>
<evidence type="ECO:0000313" key="2">
    <source>
        <dbReference type="EMBL" id="MPM89208.1"/>
    </source>
</evidence>
<accession>A0A645DJI2</accession>
<evidence type="ECO:0008006" key="3">
    <source>
        <dbReference type="Google" id="ProtNLM"/>
    </source>
</evidence>
<feature type="transmembrane region" description="Helical" evidence="1">
    <location>
        <begin position="114"/>
        <end position="132"/>
    </location>
</feature>
<reference evidence="2" key="1">
    <citation type="submission" date="2019-08" db="EMBL/GenBank/DDBJ databases">
        <authorList>
            <person name="Kucharzyk K."/>
            <person name="Murdoch R.W."/>
            <person name="Higgins S."/>
            <person name="Loffler F."/>
        </authorList>
    </citation>
    <scope>NUCLEOTIDE SEQUENCE</scope>
</reference>
<sequence length="171" mass="19477">MKFNFASVLQFFMFVIAQVVVTSYVNFSPYIYICFYPLFILSMPTKTPHMILLSLSFSMGLLIDILTNGIWGMNAAAATFLAYIQPALLKVIFSKGELENQIRPGLADLGMIRYSIYIFSGLLIHLSIFSIIENFGTPFIFENLLRMVISIIINTLIILLIEFGVFYKNTR</sequence>
<organism evidence="2">
    <name type="scientific">bioreactor metagenome</name>
    <dbReference type="NCBI Taxonomy" id="1076179"/>
    <lineage>
        <taxon>unclassified sequences</taxon>
        <taxon>metagenomes</taxon>
        <taxon>ecological metagenomes</taxon>
    </lineage>
</organism>
<keyword evidence="1" id="KW-0472">Membrane</keyword>
<feature type="transmembrane region" description="Helical" evidence="1">
    <location>
        <begin position="50"/>
        <end position="67"/>
    </location>
</feature>
<name>A0A645DJI2_9ZZZZ</name>
<keyword evidence="1" id="KW-0812">Transmembrane</keyword>
<proteinExistence type="predicted"/>
<feature type="transmembrane region" description="Helical" evidence="1">
    <location>
        <begin position="144"/>
        <end position="167"/>
    </location>
</feature>
<protein>
    <recommendedName>
        <fullName evidence="3">Rod shape-determining protein MreD</fullName>
    </recommendedName>
</protein>
<comment type="caution">
    <text evidence="2">The sequence shown here is derived from an EMBL/GenBank/DDBJ whole genome shotgun (WGS) entry which is preliminary data.</text>
</comment>
<dbReference type="EMBL" id="VSSQ01036675">
    <property type="protein sequence ID" value="MPM89208.1"/>
    <property type="molecule type" value="Genomic_DNA"/>
</dbReference>
<gene>
    <name evidence="2" type="ORF">SDC9_136316</name>
</gene>